<evidence type="ECO:0000256" key="1">
    <source>
        <dbReference type="SAM" id="MobiDB-lite"/>
    </source>
</evidence>
<feature type="region of interest" description="Disordered" evidence="1">
    <location>
        <begin position="1"/>
        <end position="100"/>
    </location>
</feature>
<name>A0ABN7W9F6_GIGMA</name>
<sequence>MCSTLLYSSSFSSSVSITKGPNGSKVDLDKTSSKSGSHSSSDQANVGAKNKNGKNGSKFEESKVTNENDAHSQDSESSVHATDNQRNHFDANKDGNKFDASEKISPMKKWAYSRLFQYSKQDEHLQDTNSDVSVSKVKNGSKYDANGDSVENTIHYQSSSNRASGSSFSANKNSTKKDSDSKHSSNDVHADKCKDGSSFNASNFSEEQKGNSQSSSSTLLMSMMGMEIISMQAKAPVKVLTMAPQKIMMEVNLIQLITPLNKIHIFKTLQSMLTPKKGGSSFNASKAPINKMHKLKSLQAVLMPQKVNIKYKSKFDASKNFSESDLYNSNQLDKTFENSISASKNKSGNKFDVTKTSTENELSNNSDRASVEARNKNGHFSKKIKPLKTVLAPQNDKNGNNSIKSSKDKDRRNFILVNDTVDVTSHAQDSSNEVHAGDSHGNYSMQ</sequence>
<feature type="region of interest" description="Disordered" evidence="1">
    <location>
        <begin position="425"/>
        <end position="446"/>
    </location>
</feature>
<proteinExistence type="predicted"/>
<protein>
    <submittedName>
        <fullName evidence="2">27905_t:CDS:1</fullName>
    </submittedName>
</protein>
<feature type="compositionally biased region" description="Basic and acidic residues" evidence="1">
    <location>
        <begin position="57"/>
        <end position="74"/>
    </location>
</feature>
<feature type="compositionally biased region" description="Basic and acidic residues" evidence="1">
    <location>
        <begin position="83"/>
        <end position="100"/>
    </location>
</feature>
<comment type="caution">
    <text evidence="2">The sequence shown here is derived from an EMBL/GenBank/DDBJ whole genome shotgun (WGS) entry which is preliminary data.</text>
</comment>
<feature type="region of interest" description="Disordered" evidence="1">
    <location>
        <begin position="392"/>
        <end position="411"/>
    </location>
</feature>
<evidence type="ECO:0000313" key="3">
    <source>
        <dbReference type="Proteomes" id="UP000789901"/>
    </source>
</evidence>
<dbReference type="Proteomes" id="UP000789901">
    <property type="component" value="Unassembled WGS sequence"/>
</dbReference>
<evidence type="ECO:0000313" key="2">
    <source>
        <dbReference type="EMBL" id="CAG8822560.1"/>
    </source>
</evidence>
<feature type="compositionally biased region" description="Basic and acidic residues" evidence="1">
    <location>
        <begin position="175"/>
        <end position="193"/>
    </location>
</feature>
<accession>A0ABN7W9F6</accession>
<feature type="region of interest" description="Disordered" evidence="1">
    <location>
        <begin position="122"/>
        <end position="193"/>
    </location>
</feature>
<feature type="compositionally biased region" description="Low complexity" evidence="1">
    <location>
        <begin position="33"/>
        <end position="56"/>
    </location>
</feature>
<feature type="compositionally biased region" description="Low complexity" evidence="1">
    <location>
        <begin position="158"/>
        <end position="173"/>
    </location>
</feature>
<dbReference type="EMBL" id="CAJVQB010035454">
    <property type="protein sequence ID" value="CAG8822560.1"/>
    <property type="molecule type" value="Genomic_DNA"/>
</dbReference>
<feature type="compositionally biased region" description="Polar residues" evidence="1">
    <location>
        <begin position="343"/>
        <end position="368"/>
    </location>
</feature>
<feature type="compositionally biased region" description="Polar residues" evidence="1">
    <location>
        <begin position="395"/>
        <end position="404"/>
    </location>
</feature>
<reference evidence="2 3" key="1">
    <citation type="submission" date="2021-06" db="EMBL/GenBank/DDBJ databases">
        <authorList>
            <person name="Kallberg Y."/>
            <person name="Tangrot J."/>
            <person name="Rosling A."/>
        </authorList>
    </citation>
    <scope>NUCLEOTIDE SEQUENCE [LARGE SCALE GENOMIC DNA]</scope>
    <source>
        <strain evidence="2 3">120-4 pot B 10/14</strain>
    </source>
</reference>
<feature type="non-terminal residue" evidence="2">
    <location>
        <position position="446"/>
    </location>
</feature>
<feature type="region of interest" description="Disordered" evidence="1">
    <location>
        <begin position="343"/>
        <end position="382"/>
    </location>
</feature>
<organism evidence="2 3">
    <name type="scientific">Gigaspora margarita</name>
    <dbReference type="NCBI Taxonomy" id="4874"/>
    <lineage>
        <taxon>Eukaryota</taxon>
        <taxon>Fungi</taxon>
        <taxon>Fungi incertae sedis</taxon>
        <taxon>Mucoromycota</taxon>
        <taxon>Glomeromycotina</taxon>
        <taxon>Glomeromycetes</taxon>
        <taxon>Diversisporales</taxon>
        <taxon>Gigasporaceae</taxon>
        <taxon>Gigaspora</taxon>
    </lineage>
</organism>
<keyword evidence="3" id="KW-1185">Reference proteome</keyword>
<gene>
    <name evidence="2" type="ORF">GMARGA_LOCUS28123</name>
</gene>
<feature type="compositionally biased region" description="Polar residues" evidence="1">
    <location>
        <begin position="127"/>
        <end position="138"/>
    </location>
</feature>